<evidence type="ECO:0000256" key="11">
    <source>
        <dbReference type="ARBA" id="ARBA00025174"/>
    </source>
</evidence>
<dbReference type="EMBL" id="ADLN01000090">
    <property type="protein sequence ID" value="EHI58753.1"/>
    <property type="molecule type" value="Genomic_DNA"/>
</dbReference>
<keyword evidence="6" id="KW-0021">Allosteric enzyme</keyword>
<keyword evidence="8 13" id="KW-0808">Transferase</keyword>
<dbReference type="EC" id="2.4.1.1" evidence="13"/>
<comment type="subcellular location">
    <subcellularLocation>
        <location evidence="3">Cytoplasm</location>
    </subcellularLocation>
</comment>
<proteinExistence type="inferred from homology"/>
<organism evidence="14 15">
    <name type="scientific">Hungatella hathewayi WAL-18680</name>
    <dbReference type="NCBI Taxonomy" id="742737"/>
    <lineage>
        <taxon>Bacteria</taxon>
        <taxon>Bacillati</taxon>
        <taxon>Bacillota</taxon>
        <taxon>Clostridia</taxon>
        <taxon>Lachnospirales</taxon>
        <taxon>Lachnospiraceae</taxon>
        <taxon>Hungatella</taxon>
    </lineage>
</organism>
<comment type="function">
    <text evidence="13">Allosteric enzyme that catalyzes the rate-limiting step in glycogen catabolism, the phosphorolytic cleavage of glycogen to produce glucose-1-phosphate, and plays a central role in maintaining cellular and organismal glucose homeostasis.</text>
</comment>
<dbReference type="FunFam" id="3.40.50.2000:FF:000003">
    <property type="entry name" value="Alpha-1,4 glucan phosphorylase"/>
    <property type="match status" value="1"/>
</dbReference>
<dbReference type="PIRSF" id="PIRSF000460">
    <property type="entry name" value="Pprylas_GlgP"/>
    <property type="match status" value="1"/>
</dbReference>
<keyword evidence="5" id="KW-0963">Cytoplasm</keyword>
<dbReference type="NCBIfam" id="TIGR02093">
    <property type="entry name" value="P_ylase"/>
    <property type="match status" value="1"/>
</dbReference>
<comment type="similarity">
    <text evidence="4 13">Belongs to the glycogen phosphorylase family.</text>
</comment>
<evidence type="ECO:0000256" key="9">
    <source>
        <dbReference type="ARBA" id="ARBA00022898"/>
    </source>
</evidence>
<keyword evidence="15" id="KW-1185">Reference proteome</keyword>
<dbReference type="InterPro" id="IPR000811">
    <property type="entry name" value="Glyco_trans_35"/>
</dbReference>
<dbReference type="PROSITE" id="PS00102">
    <property type="entry name" value="PHOSPHORYLASE"/>
    <property type="match status" value="1"/>
</dbReference>
<feature type="modified residue" description="N6-(pyridoxal phosphate)lysine" evidence="12">
    <location>
        <position position="602"/>
    </location>
</feature>
<evidence type="ECO:0000256" key="6">
    <source>
        <dbReference type="ARBA" id="ARBA00022533"/>
    </source>
</evidence>
<evidence type="ECO:0000256" key="2">
    <source>
        <dbReference type="ARBA" id="ARBA00001933"/>
    </source>
</evidence>
<reference evidence="14 15" key="1">
    <citation type="submission" date="2011-08" db="EMBL/GenBank/DDBJ databases">
        <title>The Genome Sequence of Clostridium hathewayi WAL-18680.</title>
        <authorList>
            <consortium name="The Broad Institute Genome Sequencing Platform"/>
            <person name="Earl A."/>
            <person name="Ward D."/>
            <person name="Feldgarden M."/>
            <person name="Gevers D."/>
            <person name="Finegold S.M."/>
            <person name="Summanen P.H."/>
            <person name="Molitoris D.R."/>
            <person name="Song M."/>
            <person name="Daigneault M."/>
            <person name="Allen-Vercoe E."/>
            <person name="Young S.K."/>
            <person name="Zeng Q."/>
            <person name="Gargeya S."/>
            <person name="Fitzgerald M."/>
            <person name="Haas B."/>
            <person name="Abouelleil A."/>
            <person name="Alvarado L."/>
            <person name="Arachchi H.M."/>
            <person name="Berlin A."/>
            <person name="Brown A."/>
            <person name="Chapman S.B."/>
            <person name="Chen Z."/>
            <person name="Dunbar C."/>
            <person name="Freedman E."/>
            <person name="Gearin G."/>
            <person name="Gellesch M."/>
            <person name="Goldberg J."/>
            <person name="Griggs A."/>
            <person name="Gujja S."/>
            <person name="Heiman D."/>
            <person name="Howarth C."/>
            <person name="Larson L."/>
            <person name="Lui A."/>
            <person name="MacDonald P.J.P."/>
            <person name="Montmayeur A."/>
            <person name="Murphy C."/>
            <person name="Neiman D."/>
            <person name="Pearson M."/>
            <person name="Priest M."/>
            <person name="Roberts A."/>
            <person name="Saif S."/>
            <person name="Shea T."/>
            <person name="Shenoy N."/>
            <person name="Sisk P."/>
            <person name="Stolte C."/>
            <person name="Sykes S."/>
            <person name="Wortman J."/>
            <person name="Nusbaum C."/>
            <person name="Birren B."/>
        </authorList>
    </citation>
    <scope>NUCLEOTIDE SEQUENCE [LARGE SCALE GENOMIC DNA]</scope>
    <source>
        <strain evidence="14 15">WAL-18680</strain>
    </source>
</reference>
<evidence type="ECO:0000256" key="10">
    <source>
        <dbReference type="ARBA" id="ARBA00023277"/>
    </source>
</evidence>
<evidence type="ECO:0000256" key="7">
    <source>
        <dbReference type="ARBA" id="ARBA00022676"/>
    </source>
</evidence>
<name>G5IIE1_9FIRM</name>
<dbReference type="Pfam" id="PF00343">
    <property type="entry name" value="Phosphorylase"/>
    <property type="match status" value="1"/>
</dbReference>
<dbReference type="AlphaFoldDB" id="G5IIE1"/>
<dbReference type="GO" id="GO:0005980">
    <property type="term" value="P:glycogen catabolic process"/>
    <property type="evidence" value="ECO:0007669"/>
    <property type="project" value="TreeGrafter"/>
</dbReference>
<evidence type="ECO:0000256" key="1">
    <source>
        <dbReference type="ARBA" id="ARBA00001275"/>
    </source>
</evidence>
<dbReference type="InterPro" id="IPR011833">
    <property type="entry name" value="Glycg_phsphrylas"/>
</dbReference>
<dbReference type="SUPFAM" id="SSF53756">
    <property type="entry name" value="UDP-Glycosyltransferase/glycogen phosphorylase"/>
    <property type="match status" value="1"/>
</dbReference>
<evidence type="ECO:0000256" key="4">
    <source>
        <dbReference type="ARBA" id="ARBA00006047"/>
    </source>
</evidence>
<evidence type="ECO:0000313" key="15">
    <source>
        <dbReference type="Proteomes" id="UP000005384"/>
    </source>
</evidence>
<dbReference type="PANTHER" id="PTHR11468:SF3">
    <property type="entry name" value="GLYCOGEN PHOSPHORYLASE, LIVER FORM"/>
    <property type="match status" value="1"/>
</dbReference>
<protein>
    <recommendedName>
        <fullName evidence="13">Alpha-1,4 glucan phosphorylase</fullName>
        <ecNumber evidence="13">2.4.1.1</ecNumber>
    </recommendedName>
</protein>
<dbReference type="GO" id="GO:0005737">
    <property type="term" value="C:cytoplasm"/>
    <property type="evidence" value="ECO:0007669"/>
    <property type="project" value="UniProtKB-SubCell"/>
</dbReference>
<dbReference type="Gene3D" id="3.40.50.2000">
    <property type="entry name" value="Glycogen Phosphorylase B"/>
    <property type="match status" value="2"/>
</dbReference>
<comment type="function">
    <text evidence="11">Phosphorylase is an important allosteric enzyme in carbohydrate metabolism. Enzymes from different sources differ in their regulatory mechanisms and in their natural substrates. However, all known phosphorylases share catalytic and structural properties.</text>
</comment>
<evidence type="ECO:0000256" key="5">
    <source>
        <dbReference type="ARBA" id="ARBA00022490"/>
    </source>
</evidence>
<comment type="catalytic activity">
    <reaction evidence="1 13">
        <text>[(1-&gt;4)-alpha-D-glucosyl](n) + phosphate = [(1-&gt;4)-alpha-D-glucosyl](n-1) + alpha-D-glucose 1-phosphate</text>
        <dbReference type="Rhea" id="RHEA:41732"/>
        <dbReference type="Rhea" id="RHEA-COMP:9584"/>
        <dbReference type="Rhea" id="RHEA-COMP:9586"/>
        <dbReference type="ChEBI" id="CHEBI:15444"/>
        <dbReference type="ChEBI" id="CHEBI:43474"/>
        <dbReference type="ChEBI" id="CHEBI:58601"/>
        <dbReference type="EC" id="2.4.1.1"/>
    </reaction>
</comment>
<keyword evidence="9 12" id="KW-0663">Pyridoxal phosphate</keyword>
<dbReference type="HOGENOM" id="CLU_010198_1_1_9"/>
<dbReference type="GO" id="GO:0008184">
    <property type="term" value="F:glycogen phosphorylase activity"/>
    <property type="evidence" value="ECO:0007669"/>
    <property type="project" value="InterPro"/>
</dbReference>
<evidence type="ECO:0000313" key="14">
    <source>
        <dbReference type="EMBL" id="EHI58753.1"/>
    </source>
</evidence>
<evidence type="ECO:0000256" key="12">
    <source>
        <dbReference type="PIRSR" id="PIRSR000460-1"/>
    </source>
</evidence>
<comment type="caution">
    <text evidence="14">The sequence shown here is derived from an EMBL/GenBank/DDBJ whole genome shotgun (WGS) entry which is preliminary data.</text>
</comment>
<sequence length="752" mass="86557">MMNVTDYVKANYGKEIEHCTNEELYHALLSMTSRMAEEKKSNEGKKKLYYISAEFLIGKLLSNNMINLGIYEEVREELAAHGKDICAVEEAEPEPSLGNGGLGRLAACFLDSIATLGLNGDGIGLNYHLGLFKQEFENNLQKETKNPWIEKHSWLKRTEISYPVTFGNLTVHSRLYDIAVTGYHNRTNQLHLFDIETVDEGIVTDGISFDKEDIKKNLTLFLYPDDSDEKGQLLRIFQQYFMVSNGARYILDECVAKGCKLYDLPDYAVIQINDTHPSMVIPELIRLLMERGVELDDAIAIVSKTCAYTNHTILAEALEKWPIAYLKKVVPQLVPIIEILDDKVRRKFDDTSLAIIDKSDRVHMAHMDIHYGFSVNGVAYLHTEILKENELHGFYEIYPEKFNNKTNGITFRRWLLHCNRPLANLLEETIGDGFKEDAMKLEMLEKYKDDEAVLQKLLDIKMRNKKELKEYLKRTQGVEIDENSIYDIQIKRLHEYKRQQMNALYVIRKYLEIKGGKLPVRPITVIFGAKAAPAYVIAKDIIHLILCLQELVNHDPEVSPYLKVVMIENYNVTQAEKLIPACDISEQISLASKEASGTGNMKFMLNGAVTLGTMDGANVEIAELVGKENIYIFGESSETVIEHYAKADYCSRDYYEEHEDIKEVVDFIVGPELMEIGQKENLERLYKELLNKDWFMTLLDYEDYVKTREQAYSDYEDRMAWAKKMLVNTSEAGYFSSDRTIAEYNRDIWKLK</sequence>
<comment type="cofactor">
    <cofactor evidence="2 13">
        <name>pyridoxal 5'-phosphate</name>
        <dbReference type="ChEBI" id="CHEBI:597326"/>
    </cofactor>
</comment>
<accession>G5IIE1</accession>
<dbReference type="FunFam" id="3.40.50.2000:FF:000153">
    <property type="entry name" value="Alpha-1,4 glucan phosphorylase"/>
    <property type="match status" value="1"/>
</dbReference>
<evidence type="ECO:0000256" key="3">
    <source>
        <dbReference type="ARBA" id="ARBA00004496"/>
    </source>
</evidence>
<evidence type="ECO:0000256" key="8">
    <source>
        <dbReference type="ARBA" id="ARBA00022679"/>
    </source>
</evidence>
<dbReference type="InterPro" id="IPR035090">
    <property type="entry name" value="Pyridoxal_P_attach_site"/>
</dbReference>
<evidence type="ECO:0000256" key="13">
    <source>
        <dbReference type="RuleBase" id="RU000587"/>
    </source>
</evidence>
<keyword evidence="7 13" id="KW-0328">Glycosyltransferase</keyword>
<dbReference type="GO" id="GO:0030170">
    <property type="term" value="F:pyridoxal phosphate binding"/>
    <property type="evidence" value="ECO:0007669"/>
    <property type="project" value="InterPro"/>
</dbReference>
<gene>
    <name evidence="14" type="ORF">HMPREF9473_03269</name>
</gene>
<keyword evidence="10 13" id="KW-0119">Carbohydrate metabolism</keyword>
<dbReference type="Proteomes" id="UP000005384">
    <property type="component" value="Unassembled WGS sequence"/>
</dbReference>
<dbReference type="PANTHER" id="PTHR11468">
    <property type="entry name" value="GLYCOGEN PHOSPHORYLASE"/>
    <property type="match status" value="1"/>
</dbReference>
<dbReference type="PATRIC" id="fig|742737.3.peg.3246"/>